<dbReference type="InterPro" id="IPR002933">
    <property type="entry name" value="Peptidase_M20"/>
</dbReference>
<dbReference type="AlphaFoldDB" id="A0A9C6TDH7"/>
<keyword evidence="3" id="KW-0378">Hydrolase</keyword>
<dbReference type="GeneID" id="127566346"/>
<dbReference type="InterPro" id="IPR051458">
    <property type="entry name" value="Cyt/Met_Dipeptidase"/>
</dbReference>
<dbReference type="Gene3D" id="3.40.630.10">
    <property type="entry name" value="Zn peptidases"/>
    <property type="match status" value="1"/>
</dbReference>
<reference evidence="5" key="1">
    <citation type="submission" date="2025-08" db="UniProtKB">
        <authorList>
            <consortium name="RefSeq"/>
        </authorList>
    </citation>
    <scope>IDENTIFICATION</scope>
    <source>
        <strain evidence="5">15112-1751.03</strain>
        <tissue evidence="5">Whole Adult</tissue>
    </source>
</reference>
<gene>
    <name evidence="5" type="primary">LOC127566346</name>
</gene>
<evidence type="ECO:0000313" key="5">
    <source>
        <dbReference type="RefSeq" id="XP_051864337.1"/>
    </source>
</evidence>
<name>A0A9C6TDH7_DROAB</name>
<keyword evidence="2" id="KW-0479">Metal-binding</keyword>
<evidence type="ECO:0000313" key="4">
    <source>
        <dbReference type="Proteomes" id="UP000515160"/>
    </source>
</evidence>
<dbReference type="OrthoDB" id="7832001at2759"/>
<evidence type="ECO:0000256" key="3">
    <source>
        <dbReference type="ARBA" id="ARBA00022801"/>
    </source>
</evidence>
<dbReference type="RefSeq" id="XP_051864337.1">
    <property type="nucleotide sequence ID" value="XM_052008377.1"/>
</dbReference>
<evidence type="ECO:0000256" key="2">
    <source>
        <dbReference type="ARBA" id="ARBA00022723"/>
    </source>
</evidence>
<dbReference type="Proteomes" id="UP000515160">
    <property type="component" value="Unplaced"/>
</dbReference>
<dbReference type="SUPFAM" id="SSF53187">
    <property type="entry name" value="Zn-dependent exopeptidases"/>
    <property type="match status" value="1"/>
</dbReference>
<evidence type="ECO:0000256" key="1">
    <source>
        <dbReference type="ARBA" id="ARBA00022670"/>
    </source>
</evidence>
<keyword evidence="1" id="KW-0645">Protease</keyword>
<accession>A0A9C6TDH7</accession>
<organism evidence="4 5">
    <name type="scientific">Drosophila albomicans</name>
    <name type="common">Fruit fly</name>
    <dbReference type="NCBI Taxonomy" id="7291"/>
    <lineage>
        <taxon>Eukaryota</taxon>
        <taxon>Metazoa</taxon>
        <taxon>Ecdysozoa</taxon>
        <taxon>Arthropoda</taxon>
        <taxon>Hexapoda</taxon>
        <taxon>Insecta</taxon>
        <taxon>Pterygota</taxon>
        <taxon>Neoptera</taxon>
        <taxon>Endopterygota</taxon>
        <taxon>Diptera</taxon>
        <taxon>Brachycera</taxon>
        <taxon>Muscomorpha</taxon>
        <taxon>Ephydroidea</taxon>
        <taxon>Drosophilidae</taxon>
        <taxon>Drosophila</taxon>
    </lineage>
</organism>
<proteinExistence type="predicted"/>
<dbReference type="GO" id="GO:0008233">
    <property type="term" value="F:peptidase activity"/>
    <property type="evidence" value="ECO:0007669"/>
    <property type="project" value="UniProtKB-KW"/>
</dbReference>
<sequence>MNYHSVKIVSEYSSRKSFPNTRNTSSPLKRLFQMVLIKRECYVNDLWEIVGHETVSTRLNDRSKFKRAIDWLLKRLVALDVVAFSEHLGMQIMPDSFKIIRMPNIIIGLLKYCADKPTILVYGNLDVEEASFKDGWVTDPFVMSEQGNYLYGRGVALDKGPLMCWLNAVQAYRDAGLRLPLNIVFLIESMAHCGSLGLETVLQQRISFFREVSCVVIAGRRWQSNTTPCIIYGLRVASIAELYMRHFPI</sequence>
<dbReference type="PANTHER" id="PTHR43270">
    <property type="entry name" value="BETA-ALA-HIS DIPEPTIDASE"/>
    <property type="match status" value="1"/>
</dbReference>
<dbReference type="GO" id="GO:0046872">
    <property type="term" value="F:metal ion binding"/>
    <property type="evidence" value="ECO:0007669"/>
    <property type="project" value="UniProtKB-KW"/>
</dbReference>
<keyword evidence="4" id="KW-1185">Reference proteome</keyword>
<protein>
    <submittedName>
        <fullName evidence="5">Cytosolic non-specific dipeptidase-like</fullName>
    </submittedName>
</protein>
<dbReference type="GO" id="GO:0006508">
    <property type="term" value="P:proteolysis"/>
    <property type="evidence" value="ECO:0007669"/>
    <property type="project" value="UniProtKB-KW"/>
</dbReference>
<dbReference type="PANTHER" id="PTHR43270:SF4">
    <property type="entry name" value="CARNOSINE DIPEPTIDASE 2, ISOFORM A"/>
    <property type="match status" value="1"/>
</dbReference>
<dbReference type="Pfam" id="PF01546">
    <property type="entry name" value="Peptidase_M20"/>
    <property type="match status" value="1"/>
</dbReference>